<protein>
    <submittedName>
        <fullName evidence="1">Uncharacterized protein</fullName>
    </submittedName>
</protein>
<proteinExistence type="predicted"/>
<gene>
    <name evidence="1" type="ORF">EV182_001938</name>
</gene>
<name>A0ACC1HIA6_9FUNG</name>
<dbReference type="EMBL" id="JAMZIH010005491">
    <property type="protein sequence ID" value="KAJ1675100.1"/>
    <property type="molecule type" value="Genomic_DNA"/>
</dbReference>
<feature type="non-terminal residue" evidence="1">
    <location>
        <position position="137"/>
    </location>
</feature>
<comment type="caution">
    <text evidence="1">The sequence shown here is derived from an EMBL/GenBank/DDBJ whole genome shotgun (WGS) entry which is preliminary data.</text>
</comment>
<sequence>MSSPSSSSQPPTGGGGTGFLKFLRQQRPLILGLIVAPLGLYCGMKIKEHRQKEQYPPIPSDLVVAGNTGSSGKNNNSSELGVVNPDKPEAIHAELVQLTGYRATLARDRELLMDEKRTIESKLKRLDELDKKVDRSR</sequence>
<organism evidence="1 2">
    <name type="scientific">Spiromyces aspiralis</name>
    <dbReference type="NCBI Taxonomy" id="68401"/>
    <lineage>
        <taxon>Eukaryota</taxon>
        <taxon>Fungi</taxon>
        <taxon>Fungi incertae sedis</taxon>
        <taxon>Zoopagomycota</taxon>
        <taxon>Kickxellomycotina</taxon>
        <taxon>Kickxellomycetes</taxon>
        <taxon>Kickxellales</taxon>
        <taxon>Kickxellaceae</taxon>
        <taxon>Spiromyces</taxon>
    </lineage>
</organism>
<keyword evidence="2" id="KW-1185">Reference proteome</keyword>
<reference evidence="1" key="1">
    <citation type="submission" date="2022-06" db="EMBL/GenBank/DDBJ databases">
        <title>Phylogenomic reconstructions and comparative analyses of Kickxellomycotina fungi.</title>
        <authorList>
            <person name="Reynolds N.K."/>
            <person name="Stajich J.E."/>
            <person name="Barry K."/>
            <person name="Grigoriev I.V."/>
            <person name="Crous P."/>
            <person name="Smith M.E."/>
        </authorList>
    </citation>
    <scope>NUCLEOTIDE SEQUENCE</scope>
    <source>
        <strain evidence="1">RSA 2271</strain>
    </source>
</reference>
<dbReference type="Proteomes" id="UP001145114">
    <property type="component" value="Unassembled WGS sequence"/>
</dbReference>
<accession>A0ACC1HIA6</accession>
<evidence type="ECO:0000313" key="2">
    <source>
        <dbReference type="Proteomes" id="UP001145114"/>
    </source>
</evidence>
<evidence type="ECO:0000313" key="1">
    <source>
        <dbReference type="EMBL" id="KAJ1675100.1"/>
    </source>
</evidence>